<dbReference type="AlphaFoldDB" id="A0A0V0GP13"/>
<protein>
    <submittedName>
        <fullName evidence="1">Putative ovule protein</fullName>
    </submittedName>
</protein>
<sequence>MICQTFYYVINLTKLVSHSHFTDNYFRFTIYWMEQTTTYNIPSVVAQGGLGKVESMQTLPLPQDGTHKYHFFFYEDKYQFHSHFASFCI</sequence>
<dbReference type="EMBL" id="GEDG01034801">
    <property type="protein sequence ID" value="JAP09549.1"/>
    <property type="molecule type" value="Transcribed_RNA"/>
</dbReference>
<proteinExistence type="predicted"/>
<reference evidence="1" key="1">
    <citation type="submission" date="2015-12" db="EMBL/GenBank/DDBJ databases">
        <title>Gene expression during late stages of embryo sac development: a critical building block for successful pollen-pistil interactions.</title>
        <authorList>
            <person name="Liu Y."/>
            <person name="Joly V."/>
            <person name="Sabar M."/>
            <person name="Matton D.P."/>
        </authorList>
    </citation>
    <scope>NUCLEOTIDE SEQUENCE</scope>
</reference>
<evidence type="ECO:0000313" key="1">
    <source>
        <dbReference type="EMBL" id="JAP09549.1"/>
    </source>
</evidence>
<name>A0A0V0GP13_SOLCH</name>
<accession>A0A0V0GP13</accession>
<organism evidence="1">
    <name type="scientific">Solanum chacoense</name>
    <name type="common">Chaco potato</name>
    <dbReference type="NCBI Taxonomy" id="4108"/>
    <lineage>
        <taxon>Eukaryota</taxon>
        <taxon>Viridiplantae</taxon>
        <taxon>Streptophyta</taxon>
        <taxon>Embryophyta</taxon>
        <taxon>Tracheophyta</taxon>
        <taxon>Spermatophyta</taxon>
        <taxon>Magnoliopsida</taxon>
        <taxon>eudicotyledons</taxon>
        <taxon>Gunneridae</taxon>
        <taxon>Pentapetalae</taxon>
        <taxon>asterids</taxon>
        <taxon>lamiids</taxon>
        <taxon>Solanales</taxon>
        <taxon>Solanaceae</taxon>
        <taxon>Solanoideae</taxon>
        <taxon>Solaneae</taxon>
        <taxon>Solanum</taxon>
    </lineage>
</organism>